<reference evidence="1 2" key="1">
    <citation type="submission" date="2018-10" db="EMBL/GenBank/DDBJ databases">
        <title>Genomic Encyclopedia of Archaeal and Bacterial Type Strains, Phase II (KMG-II): from individual species to whole genera.</title>
        <authorList>
            <person name="Goeker M."/>
        </authorList>
    </citation>
    <scope>NUCLEOTIDE SEQUENCE [LARGE SCALE GENOMIC DNA]</scope>
    <source>
        <strain evidence="1 2">DSM 29466</strain>
    </source>
</reference>
<evidence type="ECO:0000313" key="1">
    <source>
        <dbReference type="EMBL" id="RLJ41452.1"/>
    </source>
</evidence>
<dbReference type="RefSeq" id="WP_170157959.1">
    <property type="nucleotide sequence ID" value="NZ_RCCE01000005.1"/>
</dbReference>
<gene>
    <name evidence="1" type="ORF">BCF46_3247</name>
</gene>
<dbReference type="EMBL" id="RCCE01000005">
    <property type="protein sequence ID" value="RLJ41452.1"/>
    <property type="molecule type" value="Genomic_DNA"/>
</dbReference>
<dbReference type="Pfam" id="PF13289">
    <property type="entry name" value="SIR2_2"/>
    <property type="match status" value="1"/>
</dbReference>
<keyword evidence="2" id="KW-1185">Reference proteome</keyword>
<dbReference type="Proteomes" id="UP000269157">
    <property type="component" value="Unassembled WGS sequence"/>
</dbReference>
<accession>A0A497VDS4</accession>
<evidence type="ECO:0000313" key="2">
    <source>
        <dbReference type="Proteomes" id="UP000269157"/>
    </source>
</evidence>
<sequence length="580" mass="64314">MADEQTAHDISIVEVLGKFEQDFATFFRAVENGEFAFWIGSGISRKAPDLEDLLRKAAEFLREKALTEGGQGKFSTALREFLEIAECEADLLDDCIQDPYSQWPDQEAITKRLRNKYSEILDLRIPDEDSDYILWDAIEIREAFDNPPAPAIEHLCIAALVLEGVVRDIASANWDTFIEQAVEKLSSGAPNVLQVVVDPNQLRTGHGRTRLLKFHGCIGHATDEPDTFRKYLTGSTTQITEWFNTPLFAAVRNEIVGIATNQKALVMGLSIQDQNLHQTFSTAKQANPWPWPCEPNAPGYVFCQESLTPGQRAVLRLVYRDSYDANSAGINASAHLRAWPEQVLIALLLQLIFDKLDYLMSEWITSIGKADFAIELNASWKECRNYIASLATDDRQAFFDQAQMTWPRLLAMYRRGAVPHSAGAYEAVSATSFSQLAGDELARESQLGKLALSLCLVNYGRAEGLWTLSPAQSDEIESGSFTVNGTWAGAEPRPVFIIKSITEAILLEKDGAFEGQGAIVVHADNLWPQLRPDGGSARSPRSSPGRNATVRTTHISLEALLDKCDNLQNLNTEFVAEASI</sequence>
<protein>
    <submittedName>
        <fullName evidence="1">SIR2-like protein</fullName>
    </submittedName>
</protein>
<dbReference type="AlphaFoldDB" id="A0A497VDS4"/>
<organism evidence="1 2">
    <name type="scientific">Litoreibacter meonggei</name>
    <dbReference type="NCBI Taxonomy" id="1049199"/>
    <lineage>
        <taxon>Bacteria</taxon>
        <taxon>Pseudomonadati</taxon>
        <taxon>Pseudomonadota</taxon>
        <taxon>Alphaproteobacteria</taxon>
        <taxon>Rhodobacterales</taxon>
        <taxon>Roseobacteraceae</taxon>
        <taxon>Litoreibacter</taxon>
    </lineage>
</organism>
<comment type="caution">
    <text evidence="1">The sequence shown here is derived from an EMBL/GenBank/DDBJ whole genome shotgun (WGS) entry which is preliminary data.</text>
</comment>
<proteinExistence type="predicted"/>
<name>A0A497VDS4_9RHOB</name>